<sequence length="106" mass="12301">MKKINLFALPQSLDLSEEVFQPLVENDHVLIERIISKAHVTPEGEWYDQVKNEWVMVLKGEAELTFIDGDKMRLKVGEAVELPAHCKHRVSWTSTDEETLWLAVHY</sequence>
<organism evidence="2 3">
    <name type="scientific">Shewanella surugensis</name>
    <dbReference type="NCBI Taxonomy" id="212020"/>
    <lineage>
        <taxon>Bacteria</taxon>
        <taxon>Pseudomonadati</taxon>
        <taxon>Pseudomonadota</taxon>
        <taxon>Gammaproteobacteria</taxon>
        <taxon>Alteromonadales</taxon>
        <taxon>Shewanellaceae</taxon>
        <taxon>Shewanella</taxon>
    </lineage>
</organism>
<dbReference type="InterPro" id="IPR014710">
    <property type="entry name" value="RmlC-like_jellyroll"/>
</dbReference>
<evidence type="ECO:0000259" key="1">
    <source>
        <dbReference type="Pfam" id="PF07883"/>
    </source>
</evidence>
<evidence type="ECO:0000313" key="3">
    <source>
        <dbReference type="Proteomes" id="UP001203423"/>
    </source>
</evidence>
<dbReference type="Gene3D" id="2.60.120.10">
    <property type="entry name" value="Jelly Rolls"/>
    <property type="match status" value="1"/>
</dbReference>
<keyword evidence="3" id="KW-1185">Reference proteome</keyword>
<dbReference type="EMBL" id="JAKIKS010000070">
    <property type="protein sequence ID" value="MCL1126023.1"/>
    <property type="molecule type" value="Genomic_DNA"/>
</dbReference>
<dbReference type="RefSeq" id="WP_248941355.1">
    <property type="nucleotide sequence ID" value="NZ_JAKIKS010000070.1"/>
</dbReference>
<dbReference type="Pfam" id="PF07883">
    <property type="entry name" value="Cupin_2"/>
    <property type="match status" value="1"/>
</dbReference>
<feature type="domain" description="Cupin type-2" evidence="1">
    <location>
        <begin position="51"/>
        <end position="104"/>
    </location>
</feature>
<dbReference type="Proteomes" id="UP001203423">
    <property type="component" value="Unassembled WGS sequence"/>
</dbReference>
<dbReference type="InterPro" id="IPR011051">
    <property type="entry name" value="RmlC_Cupin_sf"/>
</dbReference>
<dbReference type="CDD" id="cd06981">
    <property type="entry name" value="cupin_reut_a1446"/>
    <property type="match status" value="1"/>
</dbReference>
<proteinExistence type="predicted"/>
<accession>A0ABT0LEA6</accession>
<dbReference type="SUPFAM" id="SSF51182">
    <property type="entry name" value="RmlC-like cupins"/>
    <property type="match status" value="1"/>
</dbReference>
<dbReference type="InterPro" id="IPR013096">
    <property type="entry name" value="Cupin_2"/>
</dbReference>
<reference evidence="2 3" key="1">
    <citation type="submission" date="2022-01" db="EMBL/GenBank/DDBJ databases">
        <title>Whole genome-based taxonomy of the Shewanellaceae.</title>
        <authorList>
            <person name="Martin-Rodriguez A.J."/>
        </authorList>
    </citation>
    <scope>NUCLEOTIDE SEQUENCE [LARGE SCALE GENOMIC DNA]</scope>
    <source>
        <strain evidence="2 3">DSM 17177</strain>
    </source>
</reference>
<gene>
    <name evidence="2" type="ORF">L2764_16475</name>
</gene>
<name>A0ABT0LEA6_9GAMM</name>
<comment type="caution">
    <text evidence="2">The sequence shown here is derived from an EMBL/GenBank/DDBJ whole genome shotgun (WGS) entry which is preliminary data.</text>
</comment>
<evidence type="ECO:0000313" key="2">
    <source>
        <dbReference type="EMBL" id="MCL1126023.1"/>
    </source>
</evidence>
<protein>
    <submittedName>
        <fullName evidence="2">Cupin domain-containing protein</fullName>
    </submittedName>
</protein>